<evidence type="ECO:0000313" key="7">
    <source>
        <dbReference type="Proteomes" id="UP000285712"/>
    </source>
</evidence>
<dbReference type="PANTHER" id="PTHR13768">
    <property type="entry name" value="SOLUBLE NSF ATTACHMENT PROTEIN SNAP"/>
    <property type="match status" value="1"/>
</dbReference>
<evidence type="ECO:0008006" key="8">
    <source>
        <dbReference type="Google" id="ProtNLM"/>
    </source>
</evidence>
<evidence type="ECO:0000256" key="1">
    <source>
        <dbReference type="ARBA" id="ARBA00010050"/>
    </source>
</evidence>
<comment type="subcellular location">
    <subcellularLocation>
        <location evidence="4">Membrane</location>
        <topology evidence="4">Peripheral membrane protein</topology>
    </subcellularLocation>
</comment>
<protein>
    <recommendedName>
        <fullName evidence="8">Alpha-soluble NSF attachment protein</fullName>
    </recommendedName>
</protein>
<evidence type="ECO:0000313" key="6">
    <source>
        <dbReference type="EMBL" id="RHZ00775.1"/>
    </source>
</evidence>
<comment type="similarity">
    <text evidence="1 4">Belongs to the SNAP family.</text>
</comment>
<dbReference type="GO" id="GO:0005774">
    <property type="term" value="C:vacuolar membrane"/>
    <property type="evidence" value="ECO:0007669"/>
    <property type="project" value="TreeGrafter"/>
</dbReference>
<dbReference type="SUPFAM" id="SSF48452">
    <property type="entry name" value="TPR-like"/>
    <property type="match status" value="1"/>
</dbReference>
<comment type="function">
    <text evidence="4">Required for vesicular transport between the endoplasmic reticulum and the Golgi apparatus.</text>
</comment>
<gene>
    <name evidence="6" type="ORF">DYB35_004953</name>
</gene>
<dbReference type="GO" id="GO:0035494">
    <property type="term" value="P:SNARE complex disassembly"/>
    <property type="evidence" value="ECO:0007669"/>
    <property type="project" value="TreeGrafter"/>
</dbReference>
<keyword evidence="5" id="KW-0175">Coiled coil</keyword>
<sequence>MYLIEGLRSCHLRVSGSDEFTCSLKVMVNAVIAQAKGCLSLSSIHCRIAPFTDANSMAAHAEIKAEEFFRAGEKALTKFSLFSSSSKYEDASDYFEKAANQYKIAKKCTESRHTSIVSHDTLLFPGQESGEAFAKCADCQMRMKENSRAAQYYQQAAEAISKANPIGNKTPASPVCSLCCVHVFHAHVDAVTYYRTAISMQCDAGRFSNAAKLQKQIAEIYEQAGQMQEALENYSQAADYFIGENQPSSAQPMLLKVAQFSAELERYPAAIEIYEKVAKTSMESNLLKYNAKSHLLNAGICAMSSKDIVLVKQKIDEFNDIDYTFPDSREGKFLTAMANAYESFDPDGFADAVYEFDTITKLDPWKVSLLLKVKQSIEVDTHDDLT</sequence>
<dbReference type="VEuPathDB" id="FungiDB:H257_13477"/>
<dbReference type="GO" id="GO:0031201">
    <property type="term" value="C:SNARE complex"/>
    <property type="evidence" value="ECO:0007669"/>
    <property type="project" value="TreeGrafter"/>
</dbReference>
<dbReference type="GO" id="GO:0019905">
    <property type="term" value="F:syntaxin binding"/>
    <property type="evidence" value="ECO:0007669"/>
    <property type="project" value="TreeGrafter"/>
</dbReference>
<dbReference type="EMBL" id="QUTG01000963">
    <property type="protein sequence ID" value="RHZ00775.1"/>
    <property type="molecule type" value="Genomic_DNA"/>
</dbReference>
<accession>A0A418DVW0</accession>
<evidence type="ECO:0000256" key="3">
    <source>
        <dbReference type="ARBA" id="ARBA00022927"/>
    </source>
</evidence>
<dbReference type="GO" id="GO:0005483">
    <property type="term" value="F:soluble NSF attachment protein activity"/>
    <property type="evidence" value="ECO:0007669"/>
    <property type="project" value="TreeGrafter"/>
</dbReference>
<evidence type="ECO:0000256" key="5">
    <source>
        <dbReference type="SAM" id="Coils"/>
    </source>
</evidence>
<evidence type="ECO:0000256" key="2">
    <source>
        <dbReference type="ARBA" id="ARBA00022448"/>
    </source>
</evidence>
<feature type="coiled-coil region" evidence="5">
    <location>
        <begin position="210"/>
        <end position="237"/>
    </location>
</feature>
<dbReference type="AlphaFoldDB" id="A0A418DVW0"/>
<keyword evidence="3 4" id="KW-0653">Protein transport</keyword>
<dbReference type="InterPro" id="IPR011990">
    <property type="entry name" value="TPR-like_helical_dom_sf"/>
</dbReference>
<dbReference type="PANTHER" id="PTHR13768:SF8">
    <property type="entry name" value="ALPHA-SOLUBLE NSF ATTACHMENT PROTEIN"/>
    <property type="match status" value="1"/>
</dbReference>
<dbReference type="Gene3D" id="1.25.40.10">
    <property type="entry name" value="Tetratricopeptide repeat domain"/>
    <property type="match status" value="1"/>
</dbReference>
<comment type="caution">
    <text evidence="6">The sequence shown here is derived from an EMBL/GenBank/DDBJ whole genome shotgun (WGS) entry which is preliminary data.</text>
</comment>
<organism evidence="6 7">
    <name type="scientific">Aphanomyces astaci</name>
    <name type="common">Crayfish plague agent</name>
    <dbReference type="NCBI Taxonomy" id="112090"/>
    <lineage>
        <taxon>Eukaryota</taxon>
        <taxon>Sar</taxon>
        <taxon>Stramenopiles</taxon>
        <taxon>Oomycota</taxon>
        <taxon>Saprolegniomycetes</taxon>
        <taxon>Saprolegniales</taxon>
        <taxon>Verrucalvaceae</taxon>
        <taxon>Aphanomyces</taxon>
    </lineage>
</organism>
<name>A0A418DVW0_APHAT</name>
<dbReference type="InterPro" id="IPR000744">
    <property type="entry name" value="NSF_attach"/>
</dbReference>
<keyword evidence="2 4" id="KW-0813">Transport</keyword>
<dbReference type="CDD" id="cd15832">
    <property type="entry name" value="SNAP"/>
    <property type="match status" value="1"/>
</dbReference>
<dbReference type="GO" id="GO:0006886">
    <property type="term" value="P:intracellular protein transport"/>
    <property type="evidence" value="ECO:0007669"/>
    <property type="project" value="UniProtKB-UniRule"/>
</dbReference>
<reference evidence="6 7" key="1">
    <citation type="submission" date="2018-08" db="EMBL/GenBank/DDBJ databases">
        <title>Aphanomyces genome sequencing and annotation.</title>
        <authorList>
            <person name="Minardi D."/>
            <person name="Oidtmann B."/>
            <person name="Van Der Giezen M."/>
            <person name="Studholme D.J."/>
        </authorList>
    </citation>
    <scope>NUCLEOTIDE SEQUENCE [LARGE SCALE GENOMIC DNA]</scope>
    <source>
        <strain evidence="6 7">Sv</strain>
    </source>
</reference>
<dbReference type="Pfam" id="PF14938">
    <property type="entry name" value="SNAP"/>
    <property type="match status" value="3"/>
</dbReference>
<keyword evidence="4" id="KW-0931">ER-Golgi transport</keyword>
<proteinExistence type="inferred from homology"/>
<dbReference type="Proteomes" id="UP000285712">
    <property type="component" value="Unassembled WGS sequence"/>
</dbReference>
<keyword evidence="4" id="KW-0472">Membrane</keyword>
<evidence type="ECO:0000256" key="4">
    <source>
        <dbReference type="RuleBase" id="RU367013"/>
    </source>
</evidence>